<dbReference type="Proteomes" id="UP000007266">
    <property type="component" value="Unassembled WGS sequence"/>
</dbReference>
<name>D7EM18_TRICA</name>
<gene>
    <name evidence="1" type="primary">GLEAN_15999</name>
    <name evidence="1" type="ORF">TcasGA2_TC015999</name>
</gene>
<evidence type="ECO:0000313" key="2">
    <source>
        <dbReference type="Proteomes" id="UP000007266"/>
    </source>
</evidence>
<proteinExistence type="predicted"/>
<reference evidence="1 2" key="2">
    <citation type="journal article" date="2010" name="Nucleic Acids Res.">
        <title>BeetleBase in 2010: revisions to provide comprehensive genomic information for Tribolium castaneum.</title>
        <authorList>
            <person name="Kim H.S."/>
            <person name="Murphy T."/>
            <person name="Xia J."/>
            <person name="Caragea D."/>
            <person name="Park Y."/>
            <person name="Beeman R.W."/>
            <person name="Lorenzen M.D."/>
            <person name="Butcher S."/>
            <person name="Manak J.R."/>
            <person name="Brown S.J."/>
        </authorList>
    </citation>
    <scope>NUCLEOTIDE SEQUENCE [LARGE SCALE GENOMIC DNA]</scope>
    <source>
        <strain evidence="1 2">Georgia GA2</strain>
    </source>
</reference>
<accession>D7EM18</accession>
<protein>
    <submittedName>
        <fullName evidence="1">Uncharacterized protein</fullName>
    </submittedName>
</protein>
<organism evidence="1 2">
    <name type="scientific">Tribolium castaneum</name>
    <name type="common">Red flour beetle</name>
    <dbReference type="NCBI Taxonomy" id="7070"/>
    <lineage>
        <taxon>Eukaryota</taxon>
        <taxon>Metazoa</taxon>
        <taxon>Ecdysozoa</taxon>
        <taxon>Arthropoda</taxon>
        <taxon>Hexapoda</taxon>
        <taxon>Insecta</taxon>
        <taxon>Pterygota</taxon>
        <taxon>Neoptera</taxon>
        <taxon>Endopterygota</taxon>
        <taxon>Coleoptera</taxon>
        <taxon>Polyphaga</taxon>
        <taxon>Cucujiformia</taxon>
        <taxon>Tenebrionidae</taxon>
        <taxon>Tenebrionidae incertae sedis</taxon>
        <taxon>Tribolium</taxon>
    </lineage>
</organism>
<dbReference type="HOGENOM" id="CLU_1847688_0_0_1"/>
<evidence type="ECO:0000313" key="1">
    <source>
        <dbReference type="EMBL" id="EFA12512.1"/>
    </source>
</evidence>
<dbReference type="InParanoid" id="D7EM18"/>
<keyword evidence="2" id="KW-1185">Reference proteome</keyword>
<sequence>MIPAIANAAAFSQNDASFAFKRSSALFIANYFRWRMIYRVLYKPNLTYFYHYAQVQFILVIYKAGKSIDTSIKYRYLTKYRVSIPTKIRYRSIVTFDIYQGIGGIDTQHLDTFRYFDTMILAIPQYLLYLDTTILVIPR</sequence>
<dbReference type="EMBL" id="KQ972619">
    <property type="protein sequence ID" value="EFA12512.1"/>
    <property type="molecule type" value="Genomic_DNA"/>
</dbReference>
<reference evidence="1 2" key="1">
    <citation type="journal article" date="2008" name="Nature">
        <title>The genome of the model beetle and pest Tribolium castaneum.</title>
        <authorList>
            <consortium name="Tribolium Genome Sequencing Consortium"/>
            <person name="Richards S."/>
            <person name="Gibbs R.A."/>
            <person name="Weinstock G.M."/>
            <person name="Brown S.J."/>
            <person name="Denell R."/>
            <person name="Beeman R.W."/>
            <person name="Gibbs R."/>
            <person name="Beeman R.W."/>
            <person name="Brown S.J."/>
            <person name="Bucher G."/>
            <person name="Friedrich M."/>
            <person name="Grimmelikhuijzen C.J."/>
            <person name="Klingler M."/>
            <person name="Lorenzen M."/>
            <person name="Richards S."/>
            <person name="Roth S."/>
            <person name="Schroder R."/>
            <person name="Tautz D."/>
            <person name="Zdobnov E.M."/>
            <person name="Muzny D."/>
            <person name="Gibbs R.A."/>
            <person name="Weinstock G.M."/>
            <person name="Attaway T."/>
            <person name="Bell S."/>
            <person name="Buhay C.J."/>
            <person name="Chandrabose M.N."/>
            <person name="Chavez D."/>
            <person name="Clerk-Blankenburg K.P."/>
            <person name="Cree A."/>
            <person name="Dao M."/>
            <person name="Davis C."/>
            <person name="Chacko J."/>
            <person name="Dinh H."/>
            <person name="Dugan-Rocha S."/>
            <person name="Fowler G."/>
            <person name="Garner T.T."/>
            <person name="Garnes J."/>
            <person name="Gnirke A."/>
            <person name="Hawes A."/>
            <person name="Hernandez J."/>
            <person name="Hines S."/>
            <person name="Holder M."/>
            <person name="Hume J."/>
            <person name="Jhangiani S.N."/>
            <person name="Joshi V."/>
            <person name="Khan Z.M."/>
            <person name="Jackson L."/>
            <person name="Kovar C."/>
            <person name="Kowis A."/>
            <person name="Lee S."/>
            <person name="Lewis L.R."/>
            <person name="Margolis J."/>
            <person name="Morgan M."/>
            <person name="Nazareth L.V."/>
            <person name="Nguyen N."/>
            <person name="Okwuonu G."/>
            <person name="Parker D."/>
            <person name="Richards S."/>
            <person name="Ruiz S.J."/>
            <person name="Santibanez J."/>
            <person name="Savard J."/>
            <person name="Scherer S.E."/>
            <person name="Schneider B."/>
            <person name="Sodergren E."/>
            <person name="Tautz D."/>
            <person name="Vattahil S."/>
            <person name="Villasana D."/>
            <person name="White C.S."/>
            <person name="Wright R."/>
            <person name="Park Y."/>
            <person name="Beeman R.W."/>
            <person name="Lord J."/>
            <person name="Oppert B."/>
            <person name="Lorenzen M."/>
            <person name="Brown S."/>
            <person name="Wang L."/>
            <person name="Savard J."/>
            <person name="Tautz D."/>
            <person name="Richards S."/>
            <person name="Weinstock G."/>
            <person name="Gibbs R.A."/>
            <person name="Liu Y."/>
            <person name="Worley K."/>
            <person name="Weinstock G."/>
            <person name="Elsik C.G."/>
            <person name="Reese J.T."/>
            <person name="Elhaik E."/>
            <person name="Landan G."/>
            <person name="Graur D."/>
            <person name="Arensburger P."/>
            <person name="Atkinson P."/>
            <person name="Beeman R.W."/>
            <person name="Beidler J."/>
            <person name="Brown S.J."/>
            <person name="Demuth J.P."/>
            <person name="Drury D.W."/>
            <person name="Du Y.Z."/>
            <person name="Fujiwara H."/>
            <person name="Lorenzen M."/>
            <person name="Maselli V."/>
            <person name="Osanai M."/>
            <person name="Park Y."/>
            <person name="Robertson H.M."/>
            <person name="Tu Z."/>
            <person name="Wang J.J."/>
            <person name="Wang S."/>
            <person name="Richards S."/>
            <person name="Song H."/>
            <person name="Zhang L."/>
            <person name="Sodergren E."/>
            <person name="Werner D."/>
            <person name="Stanke M."/>
            <person name="Morgenstern B."/>
            <person name="Solovyev V."/>
            <person name="Kosarev P."/>
            <person name="Brown G."/>
            <person name="Chen H.C."/>
            <person name="Ermolaeva O."/>
            <person name="Hlavina W."/>
            <person name="Kapustin Y."/>
            <person name="Kiryutin B."/>
            <person name="Kitts P."/>
            <person name="Maglott D."/>
            <person name="Pruitt K."/>
            <person name="Sapojnikov V."/>
            <person name="Souvorov A."/>
            <person name="Mackey A.J."/>
            <person name="Waterhouse R.M."/>
            <person name="Wyder S."/>
            <person name="Zdobnov E.M."/>
            <person name="Zdobnov E.M."/>
            <person name="Wyder S."/>
            <person name="Kriventseva E.V."/>
            <person name="Kadowaki T."/>
            <person name="Bork P."/>
            <person name="Aranda M."/>
            <person name="Bao R."/>
            <person name="Beermann A."/>
            <person name="Berns N."/>
            <person name="Bolognesi R."/>
            <person name="Bonneton F."/>
            <person name="Bopp D."/>
            <person name="Brown S.J."/>
            <person name="Bucher G."/>
            <person name="Butts T."/>
            <person name="Chaumot A."/>
            <person name="Denell R.E."/>
            <person name="Ferrier D.E."/>
            <person name="Friedrich M."/>
            <person name="Gordon C.M."/>
            <person name="Jindra M."/>
            <person name="Klingler M."/>
            <person name="Lan Q."/>
            <person name="Lattorff H.M."/>
            <person name="Laudet V."/>
            <person name="von Levetsow C."/>
            <person name="Liu Z."/>
            <person name="Lutz R."/>
            <person name="Lynch J.A."/>
            <person name="da Fonseca R.N."/>
            <person name="Posnien N."/>
            <person name="Reuter R."/>
            <person name="Roth S."/>
            <person name="Savard J."/>
            <person name="Schinko J.B."/>
            <person name="Schmitt C."/>
            <person name="Schoppmeier M."/>
            <person name="Schroder R."/>
            <person name="Shippy T.D."/>
            <person name="Simonnet F."/>
            <person name="Marques-Souza H."/>
            <person name="Tautz D."/>
            <person name="Tomoyasu Y."/>
            <person name="Trauner J."/>
            <person name="Van der Zee M."/>
            <person name="Vervoort M."/>
            <person name="Wittkopp N."/>
            <person name="Wimmer E.A."/>
            <person name="Yang X."/>
            <person name="Jones A.K."/>
            <person name="Sattelle D.B."/>
            <person name="Ebert P.R."/>
            <person name="Nelson D."/>
            <person name="Scott J.G."/>
            <person name="Beeman R.W."/>
            <person name="Muthukrishnan S."/>
            <person name="Kramer K.J."/>
            <person name="Arakane Y."/>
            <person name="Beeman R.W."/>
            <person name="Zhu Q."/>
            <person name="Hogenkamp D."/>
            <person name="Dixit R."/>
            <person name="Oppert B."/>
            <person name="Jiang H."/>
            <person name="Zou Z."/>
            <person name="Marshall J."/>
            <person name="Elpidina E."/>
            <person name="Vinokurov K."/>
            <person name="Oppert C."/>
            <person name="Zou Z."/>
            <person name="Evans J."/>
            <person name="Lu Z."/>
            <person name="Zhao P."/>
            <person name="Sumathipala N."/>
            <person name="Altincicek B."/>
            <person name="Vilcinskas A."/>
            <person name="Williams M."/>
            <person name="Hultmark D."/>
            <person name="Hetru C."/>
            <person name="Jiang H."/>
            <person name="Grimmelikhuijzen C.J."/>
            <person name="Hauser F."/>
            <person name="Cazzamali G."/>
            <person name="Williamson M."/>
            <person name="Park Y."/>
            <person name="Li B."/>
            <person name="Tanaka Y."/>
            <person name="Predel R."/>
            <person name="Neupert S."/>
            <person name="Schachtner J."/>
            <person name="Verleyen P."/>
            <person name="Raible F."/>
            <person name="Bork P."/>
            <person name="Friedrich M."/>
            <person name="Walden K.K."/>
            <person name="Robertson H.M."/>
            <person name="Angeli S."/>
            <person name="Foret S."/>
            <person name="Bucher G."/>
            <person name="Schuetz S."/>
            <person name="Maleszka R."/>
            <person name="Wimmer E.A."/>
            <person name="Beeman R.W."/>
            <person name="Lorenzen M."/>
            <person name="Tomoyasu Y."/>
            <person name="Miller S.C."/>
            <person name="Grossmann D."/>
            <person name="Bucher G."/>
        </authorList>
    </citation>
    <scope>NUCLEOTIDE SEQUENCE [LARGE SCALE GENOMIC DNA]</scope>
    <source>
        <strain evidence="1 2">Georgia GA2</strain>
    </source>
</reference>
<dbReference type="AlphaFoldDB" id="D7EM18"/>